<organism evidence="1 2">
    <name type="scientific">Porcincola intestinalis</name>
    <dbReference type="NCBI Taxonomy" id="2606632"/>
    <lineage>
        <taxon>Bacteria</taxon>
        <taxon>Bacillati</taxon>
        <taxon>Bacillota</taxon>
        <taxon>Clostridia</taxon>
        <taxon>Lachnospirales</taxon>
        <taxon>Lachnospiraceae</taxon>
        <taxon>Porcincola</taxon>
    </lineage>
</organism>
<protein>
    <submittedName>
        <fullName evidence="1">Uncharacterized protein</fullName>
    </submittedName>
</protein>
<evidence type="ECO:0000313" key="2">
    <source>
        <dbReference type="Proteomes" id="UP000481852"/>
    </source>
</evidence>
<gene>
    <name evidence="1" type="ORF">FYJ35_03240</name>
</gene>
<proteinExistence type="predicted"/>
<dbReference type="AlphaFoldDB" id="A0A6L5X3V4"/>
<evidence type="ECO:0000313" key="1">
    <source>
        <dbReference type="EMBL" id="MSS14063.1"/>
    </source>
</evidence>
<name>A0A6L5X3V4_9FIRM</name>
<comment type="caution">
    <text evidence="1">The sequence shown here is derived from an EMBL/GenBank/DDBJ whole genome shotgun (WGS) entry which is preliminary data.</text>
</comment>
<dbReference type="EMBL" id="VULZ01000002">
    <property type="protein sequence ID" value="MSS14063.1"/>
    <property type="molecule type" value="Genomic_DNA"/>
</dbReference>
<reference evidence="1 2" key="1">
    <citation type="submission" date="2019-08" db="EMBL/GenBank/DDBJ databases">
        <title>In-depth cultivation of the pig gut microbiome towards novel bacterial diversity and tailored functional studies.</title>
        <authorList>
            <person name="Wylensek D."/>
            <person name="Hitch T.C.A."/>
            <person name="Clavel T."/>
        </authorList>
    </citation>
    <scope>NUCLEOTIDE SEQUENCE [LARGE SCALE GENOMIC DNA]</scope>
    <source>
        <strain evidence="1 2">Oil+RF-744-WCA-WT-11</strain>
    </source>
</reference>
<dbReference type="RefSeq" id="WP_154523080.1">
    <property type="nucleotide sequence ID" value="NZ_VULZ01000002.1"/>
</dbReference>
<accession>A0A6L5X3V4</accession>
<keyword evidence="2" id="KW-1185">Reference proteome</keyword>
<sequence length="79" mass="8759">MVNTVIGIKSAMMDRAGQEDRAMEEYSEELCGILSKIEEAKDMLAQLTDEMDDKDQSTEDVDEAMDALDDAIDILGDLI</sequence>
<dbReference type="Proteomes" id="UP000481852">
    <property type="component" value="Unassembled WGS sequence"/>
</dbReference>